<comment type="caution">
    <text evidence="1">The sequence shown here is derived from an EMBL/GenBank/DDBJ whole genome shotgun (WGS) entry which is preliminary data.</text>
</comment>
<organism evidence="1 2">
    <name type="scientific">Pseudomonas chlororaphis</name>
    <dbReference type="NCBI Taxonomy" id="587753"/>
    <lineage>
        <taxon>Bacteria</taxon>
        <taxon>Pseudomonadati</taxon>
        <taxon>Pseudomonadota</taxon>
        <taxon>Gammaproteobacteria</taxon>
        <taxon>Pseudomonadales</taxon>
        <taxon>Pseudomonadaceae</taxon>
        <taxon>Pseudomonas</taxon>
    </lineage>
</organism>
<proteinExistence type="predicted"/>
<evidence type="ECO:0000313" key="1">
    <source>
        <dbReference type="EMBL" id="KHA74519.1"/>
    </source>
</evidence>
<protein>
    <submittedName>
        <fullName evidence="1">Uncharacterized protein</fullName>
    </submittedName>
</protein>
<reference evidence="1 2" key="1">
    <citation type="submission" date="2014-10" db="EMBL/GenBank/DDBJ databases">
        <title>Draft genome sequence of Pseudomonas chlororaphis EA105.</title>
        <authorList>
            <person name="McCully L.M."/>
            <person name="Bitzer A.S."/>
            <person name="Spence C."/>
            <person name="Bais H."/>
            <person name="Silby M.W."/>
        </authorList>
    </citation>
    <scope>NUCLEOTIDE SEQUENCE [LARGE SCALE GENOMIC DNA]</scope>
    <source>
        <strain evidence="1 2">EA105</strain>
    </source>
</reference>
<gene>
    <name evidence="1" type="ORF">NZ35_05450</name>
</gene>
<dbReference type="Proteomes" id="UP000030564">
    <property type="component" value="Unassembled WGS sequence"/>
</dbReference>
<name>A0A0A6DJ05_9PSED</name>
<sequence length="66" mass="7825">MCLVVLYLQHLQKKSRTRRMLLFVVLRKISISAARFRLGKLFPYVHQVMLIRTPVMCSIGMVYLEK</sequence>
<accession>A0A0A6DJ05</accession>
<evidence type="ECO:0000313" key="2">
    <source>
        <dbReference type="Proteomes" id="UP000030564"/>
    </source>
</evidence>
<dbReference type="EMBL" id="JSFK01000002">
    <property type="protein sequence ID" value="KHA74519.1"/>
    <property type="molecule type" value="Genomic_DNA"/>
</dbReference>
<dbReference type="AlphaFoldDB" id="A0A0A6DJ05"/>